<evidence type="ECO:0000256" key="1">
    <source>
        <dbReference type="ARBA" id="ARBA00004571"/>
    </source>
</evidence>
<dbReference type="PANTHER" id="PTHR30069">
    <property type="entry name" value="TONB-DEPENDENT OUTER MEMBRANE RECEPTOR"/>
    <property type="match status" value="1"/>
</dbReference>
<dbReference type="InterPro" id="IPR000531">
    <property type="entry name" value="Beta-barrel_TonB"/>
</dbReference>
<evidence type="ECO:0000259" key="14">
    <source>
        <dbReference type="Pfam" id="PF07715"/>
    </source>
</evidence>
<evidence type="ECO:0008006" key="17">
    <source>
        <dbReference type="Google" id="ProtNLM"/>
    </source>
</evidence>
<accession>A0A1F4Q280</accession>
<evidence type="ECO:0000256" key="2">
    <source>
        <dbReference type="ARBA" id="ARBA00022448"/>
    </source>
</evidence>
<evidence type="ECO:0000256" key="6">
    <source>
        <dbReference type="ARBA" id="ARBA00023077"/>
    </source>
</evidence>
<keyword evidence="8" id="KW-0675">Receptor</keyword>
<evidence type="ECO:0000256" key="7">
    <source>
        <dbReference type="ARBA" id="ARBA00023136"/>
    </source>
</evidence>
<evidence type="ECO:0000256" key="12">
    <source>
        <dbReference type="SAM" id="MobiDB-lite"/>
    </source>
</evidence>
<dbReference type="InterPro" id="IPR012910">
    <property type="entry name" value="Plug_dom"/>
</dbReference>
<name>A0A1F4Q280_UNCSA</name>
<dbReference type="PROSITE" id="PS52016">
    <property type="entry name" value="TONB_DEPENDENT_REC_3"/>
    <property type="match status" value="1"/>
</dbReference>
<feature type="region of interest" description="Disordered" evidence="12">
    <location>
        <begin position="222"/>
        <end position="244"/>
    </location>
</feature>
<keyword evidence="2 10" id="KW-0813">Transport</keyword>
<keyword evidence="5" id="KW-0732">Signal</keyword>
<dbReference type="GO" id="GO:0015344">
    <property type="term" value="F:siderophore uptake transmembrane transporter activity"/>
    <property type="evidence" value="ECO:0007669"/>
    <property type="project" value="TreeGrafter"/>
</dbReference>
<comment type="caution">
    <text evidence="15">The sequence shown here is derived from an EMBL/GenBank/DDBJ whole genome shotgun (WGS) entry which is preliminary data.</text>
</comment>
<evidence type="ECO:0000256" key="10">
    <source>
        <dbReference type="PROSITE-ProRule" id="PRU01360"/>
    </source>
</evidence>
<keyword evidence="7 10" id="KW-0472">Membrane</keyword>
<sequence length="606" mass="66503">MFVCSASFALDVPRFYGEEVVVTASRLPRLKTESPWNTSVLSAAELKSFKNIGEALRVVAGADVISYGYLGSLSSVRLRGANSSQVLVLLDGRRINSPTLGMFDSGDLLLDNVERIEVVRAPLSAVYGSDAISGVINIITRSPKEDMKTLSAMTGSFGTQQYKAAFENDKFLLSASQLRSDGFRTNGDYFASNIYGKVVYPLPIGQLFADYDLYDAKKGIPGVPTSEADPASSTQPSDRQTDRNTFASVGLKSDSYQLRGYQNTLNQGLNLATSGVSTNEAWQTGLEWNQNFELMAGKVLYGLEWRQDRGQTTMSGDHTITNVAAYLQDEIELGPQTVLTASFRGDKHSTAGTSFNPRAGLVYQASDDLTLRASAGNAFRAPTLNELYWNESWGGVAGMFGDTNLKPEKSFSYEMGIERQLTRNTSAKLNYFSSAVTDMILWANVDPVNGVYQVKNIGKTQTEGVEFELTRSIGNDGKGFVNYTYQKTIDKEDSNPAAIDKMVPYTPTNKYSIGVISGKTSLIAKFVGERYADSSNAVKLPGYTVVDLNFVKEVAALELNFAVNNLFDERYSEIVGSYNIPGTFTYENRNYPMPGRTYSLGVKWEL</sequence>
<keyword evidence="3 10" id="KW-1134">Transmembrane beta strand</keyword>
<proteinExistence type="inferred from homology"/>
<evidence type="ECO:0000313" key="16">
    <source>
        <dbReference type="Proteomes" id="UP000178724"/>
    </source>
</evidence>
<evidence type="ECO:0000256" key="11">
    <source>
        <dbReference type="RuleBase" id="RU003357"/>
    </source>
</evidence>
<dbReference type="GO" id="GO:0044718">
    <property type="term" value="P:siderophore transmembrane transport"/>
    <property type="evidence" value="ECO:0007669"/>
    <property type="project" value="TreeGrafter"/>
</dbReference>
<keyword evidence="6 11" id="KW-0798">TonB box</keyword>
<evidence type="ECO:0000256" key="8">
    <source>
        <dbReference type="ARBA" id="ARBA00023170"/>
    </source>
</evidence>
<evidence type="ECO:0000259" key="13">
    <source>
        <dbReference type="Pfam" id="PF00593"/>
    </source>
</evidence>
<dbReference type="CDD" id="cd01347">
    <property type="entry name" value="ligand_gated_channel"/>
    <property type="match status" value="1"/>
</dbReference>
<keyword evidence="4 10" id="KW-0812">Transmembrane</keyword>
<dbReference type="PANTHER" id="PTHR30069:SF29">
    <property type="entry name" value="HEMOGLOBIN AND HEMOGLOBIN-HAPTOGLOBIN-BINDING PROTEIN 1-RELATED"/>
    <property type="match status" value="1"/>
</dbReference>
<dbReference type="Pfam" id="PF07715">
    <property type="entry name" value="Plug"/>
    <property type="match status" value="1"/>
</dbReference>
<dbReference type="SUPFAM" id="SSF56935">
    <property type="entry name" value="Porins"/>
    <property type="match status" value="1"/>
</dbReference>
<dbReference type="Pfam" id="PF00593">
    <property type="entry name" value="TonB_dep_Rec_b-barrel"/>
    <property type="match status" value="1"/>
</dbReference>
<comment type="subcellular location">
    <subcellularLocation>
        <location evidence="1 10">Cell outer membrane</location>
        <topology evidence="1 10">Multi-pass membrane protein</topology>
    </subcellularLocation>
</comment>
<dbReference type="InterPro" id="IPR036942">
    <property type="entry name" value="Beta-barrel_TonB_sf"/>
</dbReference>
<evidence type="ECO:0000256" key="4">
    <source>
        <dbReference type="ARBA" id="ARBA00022692"/>
    </source>
</evidence>
<comment type="similarity">
    <text evidence="10 11">Belongs to the TonB-dependent receptor family.</text>
</comment>
<evidence type="ECO:0000256" key="9">
    <source>
        <dbReference type="ARBA" id="ARBA00023237"/>
    </source>
</evidence>
<protein>
    <recommendedName>
        <fullName evidence="17">TonB-dependent receptor</fullName>
    </recommendedName>
</protein>
<dbReference type="Proteomes" id="UP000178724">
    <property type="component" value="Unassembled WGS sequence"/>
</dbReference>
<feature type="compositionally biased region" description="Polar residues" evidence="12">
    <location>
        <begin position="231"/>
        <end position="244"/>
    </location>
</feature>
<gene>
    <name evidence="15" type="ORF">A2625_01645</name>
</gene>
<evidence type="ECO:0000256" key="5">
    <source>
        <dbReference type="ARBA" id="ARBA00022729"/>
    </source>
</evidence>
<feature type="domain" description="TonB-dependent receptor-like beta-barrel" evidence="13">
    <location>
        <begin position="195"/>
        <end position="566"/>
    </location>
</feature>
<reference evidence="15 16" key="1">
    <citation type="journal article" date="2016" name="Nat. Commun.">
        <title>Thousands of microbial genomes shed light on interconnected biogeochemical processes in an aquifer system.</title>
        <authorList>
            <person name="Anantharaman K."/>
            <person name="Brown C.T."/>
            <person name="Hug L.A."/>
            <person name="Sharon I."/>
            <person name="Castelle C.J."/>
            <person name="Probst A.J."/>
            <person name="Thomas B.C."/>
            <person name="Singh A."/>
            <person name="Wilkins M.J."/>
            <person name="Karaoz U."/>
            <person name="Brodie E.L."/>
            <person name="Williams K.H."/>
            <person name="Hubbard S.S."/>
            <person name="Banfield J.F."/>
        </authorList>
    </citation>
    <scope>NUCLEOTIDE SEQUENCE [LARGE SCALE GENOMIC DNA]</scope>
</reference>
<feature type="domain" description="TonB-dependent receptor plug" evidence="14">
    <location>
        <begin position="32"/>
        <end position="135"/>
    </location>
</feature>
<organism evidence="15 16">
    <name type="scientific">candidate division WOR-1 bacterium RIFCSPHIGHO2_01_FULL_53_15</name>
    <dbReference type="NCBI Taxonomy" id="1802564"/>
    <lineage>
        <taxon>Bacteria</taxon>
        <taxon>Bacillati</taxon>
        <taxon>Saganbacteria</taxon>
    </lineage>
</organism>
<dbReference type="Gene3D" id="2.40.170.20">
    <property type="entry name" value="TonB-dependent receptor, beta-barrel domain"/>
    <property type="match status" value="1"/>
</dbReference>
<evidence type="ECO:0000313" key="15">
    <source>
        <dbReference type="EMBL" id="OGB90024.1"/>
    </source>
</evidence>
<dbReference type="InterPro" id="IPR039426">
    <property type="entry name" value="TonB-dep_rcpt-like"/>
</dbReference>
<keyword evidence="9 10" id="KW-0998">Cell outer membrane</keyword>
<dbReference type="AlphaFoldDB" id="A0A1F4Q280"/>
<dbReference type="GO" id="GO:0009279">
    <property type="term" value="C:cell outer membrane"/>
    <property type="evidence" value="ECO:0007669"/>
    <property type="project" value="UniProtKB-SubCell"/>
</dbReference>
<dbReference type="EMBL" id="METM01000016">
    <property type="protein sequence ID" value="OGB90024.1"/>
    <property type="molecule type" value="Genomic_DNA"/>
</dbReference>
<dbReference type="Gene3D" id="2.170.130.10">
    <property type="entry name" value="TonB-dependent receptor, plug domain"/>
    <property type="match status" value="1"/>
</dbReference>
<dbReference type="InterPro" id="IPR037066">
    <property type="entry name" value="Plug_dom_sf"/>
</dbReference>
<evidence type="ECO:0000256" key="3">
    <source>
        <dbReference type="ARBA" id="ARBA00022452"/>
    </source>
</evidence>